<evidence type="ECO:0000256" key="7">
    <source>
        <dbReference type="ARBA" id="ARBA00022692"/>
    </source>
</evidence>
<evidence type="ECO:0000256" key="8">
    <source>
        <dbReference type="ARBA" id="ARBA00022927"/>
    </source>
</evidence>
<name>A0ABR9G950_9GAMM</name>
<sequence length="260" mass="28240">MTYLRAVLAGVAVFVAALALLVWFMPARLALGLMQSRLHGLQWEQVGGSLWDGQAGQVSTADGAALGQLHWTLSRRALLGDVRFGMDLRQPQLQLQAQMQRISDTQENWHDVDLHADMAMLGMQPLLAGQPQGQLDLHITHMLLQGQWPMQADASGSWSHAAVRTTQGTVALGRLRLVVQAEAGVLKATLDDDGSGPLRTAGRLSVSPLGWELQLDMKPRRDDPALLHWLRGFGHPAADGSVQVRYRGGLAQLNPATGHP</sequence>
<evidence type="ECO:0000256" key="9">
    <source>
        <dbReference type="ARBA" id="ARBA00023136"/>
    </source>
</evidence>
<evidence type="ECO:0000313" key="11">
    <source>
        <dbReference type="EMBL" id="MBE1160570.1"/>
    </source>
</evidence>
<evidence type="ECO:0000256" key="4">
    <source>
        <dbReference type="ARBA" id="ARBA00022448"/>
    </source>
</evidence>
<accession>A0ABR9G950</accession>
<dbReference type="EMBL" id="JACZZA010000004">
    <property type="protein sequence ID" value="MBE1160570.1"/>
    <property type="molecule type" value="Genomic_DNA"/>
</dbReference>
<dbReference type="RefSeq" id="WP_192555423.1">
    <property type="nucleotide sequence ID" value="NZ_JACZZA010000004.1"/>
</dbReference>
<keyword evidence="7" id="KW-0812">Transmembrane</keyword>
<keyword evidence="4" id="KW-0813">Transport</keyword>
<keyword evidence="12" id="KW-1185">Reference proteome</keyword>
<comment type="caution">
    <text evidence="11">The sequence shown here is derived from an EMBL/GenBank/DDBJ whole genome shotgun (WGS) entry which is preliminary data.</text>
</comment>
<dbReference type="InterPro" id="IPR022792">
    <property type="entry name" value="T2SS_protein-GspN"/>
</dbReference>
<dbReference type="Proteomes" id="UP000651010">
    <property type="component" value="Unassembled WGS sequence"/>
</dbReference>
<keyword evidence="8" id="KW-0653">Protein transport</keyword>
<evidence type="ECO:0000256" key="2">
    <source>
        <dbReference type="ARBA" id="ARBA00007208"/>
    </source>
</evidence>
<reference evidence="11 12" key="1">
    <citation type="submission" date="2020-09" db="EMBL/GenBank/DDBJ databases">
        <title>Dyella sp. 7MK23 isolated from forest soil.</title>
        <authorList>
            <person name="Fu J."/>
        </authorList>
    </citation>
    <scope>NUCLEOTIDE SEQUENCE [LARGE SCALE GENOMIC DNA]</scope>
    <source>
        <strain evidence="11 12">7MK23</strain>
    </source>
</reference>
<protein>
    <recommendedName>
        <fullName evidence="3">Type II secretion system protein N</fullName>
    </recommendedName>
    <alternativeName>
        <fullName evidence="10">General secretion pathway protein N</fullName>
    </alternativeName>
</protein>
<keyword evidence="9" id="KW-0472">Membrane</keyword>
<evidence type="ECO:0000256" key="5">
    <source>
        <dbReference type="ARBA" id="ARBA00022475"/>
    </source>
</evidence>
<keyword evidence="6" id="KW-0997">Cell inner membrane</keyword>
<proteinExistence type="inferred from homology"/>
<evidence type="ECO:0000313" key="12">
    <source>
        <dbReference type="Proteomes" id="UP000651010"/>
    </source>
</evidence>
<dbReference type="Pfam" id="PF01203">
    <property type="entry name" value="T2SSN"/>
    <property type="match status" value="1"/>
</dbReference>
<evidence type="ECO:0000256" key="3">
    <source>
        <dbReference type="ARBA" id="ARBA00021563"/>
    </source>
</evidence>
<evidence type="ECO:0000256" key="10">
    <source>
        <dbReference type="ARBA" id="ARBA00030772"/>
    </source>
</evidence>
<keyword evidence="5" id="KW-1003">Cell membrane</keyword>
<organism evidence="11 12">
    <name type="scientific">Dyella acidiphila</name>
    <dbReference type="NCBI Taxonomy" id="2775866"/>
    <lineage>
        <taxon>Bacteria</taxon>
        <taxon>Pseudomonadati</taxon>
        <taxon>Pseudomonadota</taxon>
        <taxon>Gammaproteobacteria</taxon>
        <taxon>Lysobacterales</taxon>
        <taxon>Rhodanobacteraceae</taxon>
        <taxon>Dyella</taxon>
    </lineage>
</organism>
<evidence type="ECO:0000256" key="6">
    <source>
        <dbReference type="ARBA" id="ARBA00022519"/>
    </source>
</evidence>
<evidence type="ECO:0000256" key="1">
    <source>
        <dbReference type="ARBA" id="ARBA00004533"/>
    </source>
</evidence>
<comment type="subcellular location">
    <subcellularLocation>
        <location evidence="1">Cell inner membrane</location>
    </subcellularLocation>
</comment>
<comment type="similarity">
    <text evidence="2">Belongs to the GSP N family.</text>
</comment>
<gene>
    <name evidence="11" type="ORF">IGX34_09215</name>
</gene>